<dbReference type="Proteomes" id="UP001519863">
    <property type="component" value="Unassembled WGS sequence"/>
</dbReference>
<proteinExistence type="predicted"/>
<comment type="caution">
    <text evidence="2">The sequence shown here is derived from an EMBL/GenBank/DDBJ whole genome shotgun (WGS) entry which is preliminary data.</text>
</comment>
<evidence type="ECO:0000313" key="2">
    <source>
        <dbReference type="EMBL" id="MBW6436114.1"/>
    </source>
</evidence>
<evidence type="ECO:0000256" key="1">
    <source>
        <dbReference type="SAM" id="MobiDB-lite"/>
    </source>
</evidence>
<feature type="region of interest" description="Disordered" evidence="1">
    <location>
        <begin position="65"/>
        <end position="103"/>
    </location>
</feature>
<keyword evidence="3" id="KW-1185">Reference proteome</keyword>
<protein>
    <submittedName>
        <fullName evidence="2">Uncharacterized protein</fullName>
    </submittedName>
</protein>
<sequence>MTDQLSQALVGVLEIDGKQQAFEASTFTLRVSEAGGAGRADGMGTQVTESFSISGGTLVTSVTVRSGGTTTTTTTTSDDRGTTTTTTTTDSSGTSTSIKITKK</sequence>
<name>A0ABS7B5Q6_9ACTN</name>
<reference evidence="2 3" key="1">
    <citation type="journal article" date="2013" name="Antonie Van Leeuwenhoek">
        <title>Actinoplanes hulinensis sp. nov., a novel actinomycete isolated from soybean root (Glycine max (L.) Merr).</title>
        <authorList>
            <person name="Shen Y."/>
            <person name="Liu C."/>
            <person name="Wang X."/>
            <person name="Zhao J."/>
            <person name="Jia F."/>
            <person name="Zhang Y."/>
            <person name="Wang L."/>
            <person name="Yang D."/>
            <person name="Xiang W."/>
        </authorList>
    </citation>
    <scope>NUCLEOTIDE SEQUENCE [LARGE SCALE GENOMIC DNA]</scope>
    <source>
        <strain evidence="2 3">NEAU-M9</strain>
    </source>
</reference>
<gene>
    <name evidence="2" type="ORF">KZ829_20445</name>
</gene>
<feature type="compositionally biased region" description="Low complexity" evidence="1">
    <location>
        <begin position="65"/>
        <end position="97"/>
    </location>
</feature>
<accession>A0ABS7B5Q6</accession>
<evidence type="ECO:0000313" key="3">
    <source>
        <dbReference type="Proteomes" id="UP001519863"/>
    </source>
</evidence>
<dbReference type="EMBL" id="JAHXZI010000010">
    <property type="protein sequence ID" value="MBW6436114.1"/>
    <property type="molecule type" value="Genomic_DNA"/>
</dbReference>
<dbReference type="RefSeq" id="WP_220145534.1">
    <property type="nucleotide sequence ID" value="NZ_JAHXZI010000010.1"/>
</dbReference>
<organism evidence="2 3">
    <name type="scientific">Actinoplanes hulinensis</name>
    <dbReference type="NCBI Taxonomy" id="1144547"/>
    <lineage>
        <taxon>Bacteria</taxon>
        <taxon>Bacillati</taxon>
        <taxon>Actinomycetota</taxon>
        <taxon>Actinomycetes</taxon>
        <taxon>Micromonosporales</taxon>
        <taxon>Micromonosporaceae</taxon>
        <taxon>Actinoplanes</taxon>
    </lineage>
</organism>